<dbReference type="EMBL" id="CADIKM010000038">
    <property type="protein sequence ID" value="CAB3800602.1"/>
    <property type="molecule type" value="Genomic_DNA"/>
</dbReference>
<evidence type="ECO:0000313" key="1">
    <source>
        <dbReference type="EMBL" id="CAB3800602.1"/>
    </source>
</evidence>
<organism evidence="1 2">
    <name type="scientific">Pararobbsia alpina</name>
    <dbReference type="NCBI Taxonomy" id="621374"/>
    <lineage>
        <taxon>Bacteria</taxon>
        <taxon>Pseudomonadati</taxon>
        <taxon>Pseudomonadota</taxon>
        <taxon>Betaproteobacteria</taxon>
        <taxon>Burkholderiales</taxon>
        <taxon>Burkholderiaceae</taxon>
        <taxon>Pararobbsia</taxon>
    </lineage>
</organism>
<proteinExistence type="predicted"/>
<gene>
    <name evidence="1" type="ORF">LMG28138_04862</name>
</gene>
<reference evidence="1 2" key="1">
    <citation type="submission" date="2020-04" db="EMBL/GenBank/DDBJ databases">
        <authorList>
            <person name="De Canck E."/>
        </authorList>
    </citation>
    <scope>NUCLEOTIDE SEQUENCE [LARGE SCALE GENOMIC DNA]</scope>
    <source>
        <strain evidence="1 2">LMG 28138</strain>
    </source>
</reference>
<dbReference type="AlphaFoldDB" id="A0A6S7BS36"/>
<dbReference type="Proteomes" id="UP000494115">
    <property type="component" value="Unassembled WGS sequence"/>
</dbReference>
<name>A0A6S7BS36_9BURK</name>
<keyword evidence="2" id="KW-1185">Reference proteome</keyword>
<evidence type="ECO:0000313" key="2">
    <source>
        <dbReference type="Proteomes" id="UP000494115"/>
    </source>
</evidence>
<sequence>MLVQKFHQGLRPGRRLTSIGSGNSLFSRQGTGMAAAHCIALR</sequence>
<protein>
    <submittedName>
        <fullName evidence="1">Uncharacterized protein</fullName>
    </submittedName>
</protein>
<accession>A0A6S7BS36</accession>